<organism evidence="7 8">
    <name type="scientific">Polypedilum vanderplanki</name>
    <name type="common">Sleeping chironomid midge</name>
    <dbReference type="NCBI Taxonomy" id="319348"/>
    <lineage>
        <taxon>Eukaryota</taxon>
        <taxon>Metazoa</taxon>
        <taxon>Ecdysozoa</taxon>
        <taxon>Arthropoda</taxon>
        <taxon>Hexapoda</taxon>
        <taxon>Insecta</taxon>
        <taxon>Pterygota</taxon>
        <taxon>Neoptera</taxon>
        <taxon>Endopterygota</taxon>
        <taxon>Diptera</taxon>
        <taxon>Nematocera</taxon>
        <taxon>Chironomoidea</taxon>
        <taxon>Chironomidae</taxon>
        <taxon>Chironominae</taxon>
        <taxon>Polypedilum</taxon>
        <taxon>Polypedilum</taxon>
    </lineage>
</organism>
<dbReference type="EMBL" id="JADBJN010000002">
    <property type="protein sequence ID" value="KAG5676173.1"/>
    <property type="molecule type" value="Genomic_DNA"/>
</dbReference>
<dbReference type="InterPro" id="IPR032104">
    <property type="entry name" value="Spaetzle"/>
</dbReference>
<dbReference type="Gene3D" id="2.10.90.10">
    <property type="entry name" value="Cystine-knot cytokines"/>
    <property type="match status" value="1"/>
</dbReference>
<dbReference type="SUPFAM" id="SSF57501">
    <property type="entry name" value="Cystine-knot cytokines"/>
    <property type="match status" value="1"/>
</dbReference>
<gene>
    <name evidence="7" type="ORF">PVAND_006022</name>
</gene>
<feature type="compositionally biased region" description="Low complexity" evidence="5">
    <location>
        <begin position="177"/>
        <end position="196"/>
    </location>
</feature>
<dbReference type="GO" id="GO:0045087">
    <property type="term" value="P:innate immune response"/>
    <property type="evidence" value="ECO:0007669"/>
    <property type="project" value="TreeGrafter"/>
</dbReference>
<dbReference type="InterPro" id="IPR052444">
    <property type="entry name" value="Spz/Toll_ligand-like"/>
</dbReference>
<evidence type="ECO:0000256" key="3">
    <source>
        <dbReference type="ARBA" id="ARBA00023157"/>
    </source>
</evidence>
<dbReference type="AlphaFoldDB" id="A0A9J6C2R6"/>
<feature type="domain" description="Spaetzle" evidence="6">
    <location>
        <begin position="447"/>
        <end position="535"/>
    </location>
</feature>
<dbReference type="GO" id="GO:0005615">
    <property type="term" value="C:extracellular space"/>
    <property type="evidence" value="ECO:0007669"/>
    <property type="project" value="UniProtKB-ARBA"/>
</dbReference>
<reference evidence="7" key="1">
    <citation type="submission" date="2021-03" db="EMBL/GenBank/DDBJ databases">
        <title>Chromosome level genome of the anhydrobiotic midge Polypedilum vanderplanki.</title>
        <authorList>
            <person name="Yoshida Y."/>
            <person name="Kikawada T."/>
            <person name="Gusev O."/>
        </authorList>
    </citation>
    <scope>NUCLEOTIDE SEQUENCE</scope>
    <source>
        <strain evidence="7">NIAS01</strain>
        <tissue evidence="7">Whole body or cell culture</tissue>
    </source>
</reference>
<dbReference type="FunFam" id="2.10.90.10:FF:000018">
    <property type="entry name" value="Spatzle 4"/>
    <property type="match status" value="1"/>
</dbReference>
<accession>A0A9J6C2R6</accession>
<evidence type="ECO:0000313" key="7">
    <source>
        <dbReference type="EMBL" id="KAG5676173.1"/>
    </source>
</evidence>
<keyword evidence="8" id="KW-1185">Reference proteome</keyword>
<dbReference type="InterPro" id="IPR029034">
    <property type="entry name" value="Cystine-knot_cytokine"/>
</dbReference>
<evidence type="ECO:0000256" key="5">
    <source>
        <dbReference type="SAM" id="MobiDB-lite"/>
    </source>
</evidence>
<feature type="compositionally biased region" description="Polar residues" evidence="5">
    <location>
        <begin position="62"/>
        <end position="71"/>
    </location>
</feature>
<keyword evidence="2" id="KW-0732">Signal</keyword>
<evidence type="ECO:0000256" key="2">
    <source>
        <dbReference type="ARBA" id="ARBA00022729"/>
    </source>
</evidence>
<dbReference type="GO" id="GO:0008083">
    <property type="term" value="F:growth factor activity"/>
    <property type="evidence" value="ECO:0007669"/>
    <property type="project" value="TreeGrafter"/>
</dbReference>
<keyword evidence="4" id="KW-0325">Glycoprotein</keyword>
<keyword evidence="3" id="KW-1015">Disulfide bond</keyword>
<feature type="compositionally biased region" description="Acidic residues" evidence="5">
    <location>
        <begin position="225"/>
        <end position="238"/>
    </location>
</feature>
<dbReference type="Pfam" id="PF16077">
    <property type="entry name" value="Spaetzle"/>
    <property type="match status" value="1"/>
</dbReference>
<evidence type="ECO:0000256" key="1">
    <source>
        <dbReference type="ARBA" id="ARBA00011748"/>
    </source>
</evidence>
<feature type="compositionally biased region" description="Low complexity" evidence="5">
    <location>
        <begin position="132"/>
        <end position="143"/>
    </location>
</feature>
<feature type="region of interest" description="Disordered" evidence="5">
    <location>
        <begin position="384"/>
        <end position="444"/>
    </location>
</feature>
<sequence length="538" mass="60749">MALLNYSLPFGAANPAWATLSPIHASPHAVNNLYEPASNPHRNNNNDDYYQNKNGPYRSHHQPQQSQNSRNYLPPHPPQQQQQQTNNNRNGFAAQNQQQQRTRTYGESSYNQQQPPVSYSSLSQSTGYYTNSQQQQQQHQQSSFKENPFQQQLQQQKQLPQTTKAPPSRSTVKYQQSSSLTNSNSNNKNNNFNNLNQAGYPQQPPGFKPIQAGQGSRTQNVAVLDYDDDEGEDDDYYDDNSSTGNKKDSINRLQPVTPIQGPIFLQNDSVPVLPLYAYPKVYNGTLMQIPIWWTALSVALGLNVRGDVIKGVPCVKRFHQLFCPTAGNSYPIEKIETFIDENKALMKRMYGYFEAENDYGTAFQQGKKRKRMLYGEDANPPNLPELDEIYFPPGEGPNPIRDAGPTGDSYFSKLRNKRQTRTSSSSNSNNSRTNAGSGKSDTGRVDACESKVEIVTPYWASNSAGKIRAIVNTQHFEQAIHQEVCSKVQTNRCAGECGCEQKYKWHRLLAYDPDNDCKGIFMDWFLFPSCCVCRCNPL</sequence>
<feature type="compositionally biased region" description="Low complexity" evidence="5">
    <location>
        <begin position="79"/>
        <end position="103"/>
    </location>
</feature>
<dbReference type="GO" id="GO:0005121">
    <property type="term" value="F:Toll binding"/>
    <property type="evidence" value="ECO:0007669"/>
    <property type="project" value="TreeGrafter"/>
</dbReference>
<protein>
    <recommendedName>
        <fullName evidence="6">Spaetzle domain-containing protein</fullName>
    </recommendedName>
</protein>
<dbReference type="PANTHER" id="PTHR23199">
    <property type="entry name" value="NEUROTROPHIN 1-RELATED"/>
    <property type="match status" value="1"/>
</dbReference>
<comment type="subunit">
    <text evidence="1">Homodimer; disulfide-linked.</text>
</comment>
<proteinExistence type="predicted"/>
<feature type="compositionally biased region" description="Low complexity" evidence="5">
    <location>
        <begin position="421"/>
        <end position="434"/>
    </location>
</feature>
<feature type="compositionally biased region" description="Low complexity" evidence="5">
    <location>
        <begin position="150"/>
        <end position="164"/>
    </location>
</feature>
<dbReference type="Proteomes" id="UP001107558">
    <property type="component" value="Chromosome 2"/>
</dbReference>
<dbReference type="OrthoDB" id="6630583at2759"/>
<feature type="region of interest" description="Disordered" evidence="5">
    <location>
        <begin position="32"/>
        <end position="253"/>
    </location>
</feature>
<evidence type="ECO:0000259" key="6">
    <source>
        <dbReference type="Pfam" id="PF16077"/>
    </source>
</evidence>
<comment type="caution">
    <text evidence="7">The sequence shown here is derived from an EMBL/GenBank/DDBJ whole genome shotgun (WGS) entry which is preliminary data.</text>
</comment>
<feature type="compositionally biased region" description="Polar residues" evidence="5">
    <location>
        <begin position="105"/>
        <end position="131"/>
    </location>
</feature>
<dbReference type="PANTHER" id="PTHR23199:SF13">
    <property type="entry name" value="PROTEIN SPAETZLE 3"/>
    <property type="match status" value="1"/>
</dbReference>
<evidence type="ECO:0000256" key="4">
    <source>
        <dbReference type="ARBA" id="ARBA00023180"/>
    </source>
</evidence>
<evidence type="ECO:0000313" key="8">
    <source>
        <dbReference type="Proteomes" id="UP001107558"/>
    </source>
</evidence>
<dbReference type="GO" id="GO:0021556">
    <property type="term" value="P:central nervous system formation"/>
    <property type="evidence" value="ECO:0007669"/>
    <property type="project" value="TreeGrafter"/>
</dbReference>
<name>A0A9J6C2R6_POLVA</name>